<reference evidence="20" key="1">
    <citation type="journal article" date="2004" name="J. Parasitol.">
        <title>The mitochondrial genome of Biomphalaria glabrata (Gastropoda: Basommatophora), intermediate host of Schistosoma mansoni.</title>
        <authorList>
            <person name="DeJong R.J."/>
            <person name="Emery A.M."/>
            <person name="Adema C.M."/>
        </authorList>
    </citation>
    <scope>NUCLEOTIDE SEQUENCE</scope>
    <source>
        <strain evidence="20">BB02</strain>
    </source>
</reference>
<dbReference type="PROSITE" id="PS00383">
    <property type="entry name" value="TYR_PHOSPHATASE_1"/>
    <property type="match status" value="1"/>
</dbReference>
<keyword evidence="5" id="KW-0904">Protein phosphatase</keyword>
<reference evidence="20" key="3">
    <citation type="submission" date="2020-05" db="UniProtKB">
        <authorList>
            <consortium name="EnsemblMetazoa"/>
        </authorList>
    </citation>
    <scope>IDENTIFICATION</scope>
    <source>
        <strain evidence="20">BB02</strain>
    </source>
</reference>
<dbReference type="GO" id="GO:0016020">
    <property type="term" value="C:membrane"/>
    <property type="evidence" value="ECO:0007669"/>
    <property type="project" value="UniProtKB-SubCell"/>
</dbReference>
<evidence type="ECO:0000256" key="5">
    <source>
        <dbReference type="ARBA" id="ARBA00022912"/>
    </source>
</evidence>
<gene>
    <name evidence="20" type="primary">106055155</name>
    <name evidence="23" type="synonym">LOC106055155</name>
</gene>
<proteinExistence type="predicted"/>
<dbReference type="RefSeq" id="XP_055865584.1">
    <property type="nucleotide sequence ID" value="XM_056009609.1"/>
</dbReference>
<dbReference type="EnsemblMetazoa" id="BGLB001487-RA">
    <property type="protein sequence ID" value="BGLB001487-PA"/>
    <property type="gene ID" value="BGLB001487"/>
</dbReference>
<evidence type="ECO:0000256" key="6">
    <source>
        <dbReference type="ARBA" id="ARBA00023098"/>
    </source>
</evidence>
<dbReference type="InterPro" id="IPR000387">
    <property type="entry name" value="Tyr_Pase_dom"/>
</dbReference>
<evidence type="ECO:0000256" key="1">
    <source>
        <dbReference type="ARBA" id="ARBA00004370"/>
    </source>
</evidence>
<comment type="pathway">
    <text evidence="10">Phospholipid metabolism; phosphatidylglycerol biosynthesis; phosphatidylglycerol from CDP-diacylglycerol: step 2/2.</text>
</comment>
<keyword evidence="8" id="KW-0594">Phospholipid biosynthesis</keyword>
<keyword evidence="7" id="KW-0472">Membrane</keyword>
<comment type="catalytic activity">
    <reaction evidence="14">
        <text>1,2-dibutyryl-sn-glycero-3-phospho-(1D-myo-inositol-5-phosphate) + H2O = 1,2-dibutyryl-sn-glycero-3-phospho-(1D-myo-inositol) + phosphate</text>
        <dbReference type="Rhea" id="RHEA:42584"/>
        <dbReference type="ChEBI" id="CHEBI:15377"/>
        <dbReference type="ChEBI" id="CHEBI:43474"/>
        <dbReference type="ChEBI" id="CHEBI:82605"/>
        <dbReference type="ChEBI" id="CHEBI:82606"/>
    </reaction>
    <physiologicalReaction direction="left-to-right" evidence="14">
        <dbReference type="Rhea" id="RHEA:42585"/>
    </physiologicalReaction>
</comment>
<feature type="domain" description="Tyrosine-protein phosphatase" evidence="18">
    <location>
        <begin position="25"/>
        <end position="176"/>
    </location>
</feature>
<dbReference type="EnsemblMetazoa" id="BGLB001487-RE">
    <property type="protein sequence ID" value="BGLB001487-PE"/>
    <property type="gene ID" value="BGLB001487"/>
</dbReference>
<dbReference type="GO" id="GO:0005737">
    <property type="term" value="C:cytoplasm"/>
    <property type="evidence" value="ECO:0007669"/>
    <property type="project" value="UniProtKB-ARBA"/>
</dbReference>
<evidence type="ECO:0000256" key="16">
    <source>
        <dbReference type="ARBA" id="ARBA00052780"/>
    </source>
</evidence>
<evidence type="ECO:0000256" key="8">
    <source>
        <dbReference type="ARBA" id="ARBA00023209"/>
    </source>
</evidence>
<comment type="catalytic activity">
    <reaction evidence="13">
        <text>a 1-acyl-2-hexanoyl-sn-glycero-3-phospho-(1D-myo-inositol-5-phosphate) + H2O = a 1-acyl-2-hexanoyl-sn-glycero-3-phospho-(1D-myo-inositol) + phosphate</text>
        <dbReference type="Rhea" id="RHEA:42320"/>
        <dbReference type="ChEBI" id="CHEBI:15377"/>
        <dbReference type="ChEBI" id="CHEBI:43474"/>
        <dbReference type="ChEBI" id="CHEBI:78930"/>
        <dbReference type="ChEBI" id="CHEBI:78931"/>
    </reaction>
    <physiologicalReaction direction="left-to-right" evidence="13">
        <dbReference type="Rhea" id="RHEA:42321"/>
    </physiologicalReaction>
</comment>
<dbReference type="GO" id="GO:0004721">
    <property type="term" value="F:phosphoprotein phosphatase activity"/>
    <property type="evidence" value="ECO:0007669"/>
    <property type="project" value="UniProtKB-KW"/>
</dbReference>
<dbReference type="Proteomes" id="UP001165740">
    <property type="component" value="Chromosome 14"/>
</dbReference>
<comment type="pathway">
    <text evidence="2">Lipid metabolism.</text>
</comment>
<dbReference type="PANTHER" id="PTHR46712:SF1">
    <property type="entry name" value="PHOSPHATIDYLGLYCEROPHOSPHATASE AND PROTEIN-TYROSINE PHOSPHATASE 1"/>
    <property type="match status" value="1"/>
</dbReference>
<dbReference type="VEuPathDB" id="VectorBase:BGLB001487"/>
<comment type="catalytic activity">
    <reaction evidence="15">
        <text>1,2-di-(9Z-octadecenoyl)-sn-glycero-3-phospho-(1'-sn-glycerol-3'-phosphate) + H2O = 1,2-di-(9Z-octadecenoyl)-sn-glycero-3-phospho-(1'-sn-glycerol) + phosphate</text>
        <dbReference type="Rhea" id="RHEA:42304"/>
        <dbReference type="ChEBI" id="CHEBI:15377"/>
        <dbReference type="ChEBI" id="CHEBI:43474"/>
        <dbReference type="ChEBI" id="CHEBI:75163"/>
        <dbReference type="ChEBI" id="CHEBI:78907"/>
    </reaction>
    <physiologicalReaction direction="left-to-right" evidence="15">
        <dbReference type="Rhea" id="RHEA:42305"/>
    </physiologicalReaction>
</comment>
<dbReference type="InterPro" id="IPR016130">
    <property type="entry name" value="Tyr_Pase_AS"/>
</dbReference>
<dbReference type="InterPro" id="IPR020422">
    <property type="entry name" value="TYR_PHOSPHATASE_DUAL_dom"/>
</dbReference>
<dbReference type="GO" id="GO:0004439">
    <property type="term" value="F:phosphatidylinositol-4,5-bisphosphate 5-phosphatase activity"/>
    <property type="evidence" value="ECO:0007669"/>
    <property type="project" value="TreeGrafter"/>
</dbReference>
<evidence type="ECO:0000313" key="21">
    <source>
        <dbReference type="Proteomes" id="UP000076420"/>
    </source>
</evidence>
<dbReference type="PROSITE" id="PS50056">
    <property type="entry name" value="TYR_PHOSPHATASE_2"/>
    <property type="match status" value="1"/>
</dbReference>
<dbReference type="Gene3D" id="3.90.190.10">
    <property type="entry name" value="Protein tyrosine phosphatase superfamily"/>
    <property type="match status" value="1"/>
</dbReference>
<dbReference type="SMART" id="SM00195">
    <property type="entry name" value="DSPc"/>
    <property type="match status" value="1"/>
</dbReference>
<evidence type="ECO:0000256" key="13">
    <source>
        <dbReference type="ARBA" id="ARBA00051818"/>
    </source>
</evidence>
<dbReference type="Proteomes" id="UP000076420">
    <property type="component" value="Unassembled WGS sequence"/>
</dbReference>
<dbReference type="STRING" id="6526.A0A182YX79"/>
<reference evidence="20" key="2">
    <citation type="submission" date="2013-03" db="EMBL/GenBank/DDBJ databases">
        <title>Sequence assembly of the Biomphalaria glabrata genome version 4.3.</title>
        <authorList>
            <person name="Warren W."/>
            <person name="Wilson R.K."/>
            <person name="Hillier L.W."/>
            <person name="Minx P."/>
        </authorList>
    </citation>
    <scope>NUCLEOTIDE SEQUENCE</scope>
    <source>
        <strain evidence="20">BB02</strain>
    </source>
</reference>
<dbReference type="GO" id="GO:0008654">
    <property type="term" value="P:phospholipid biosynthetic process"/>
    <property type="evidence" value="ECO:0007669"/>
    <property type="project" value="UniProtKB-KW"/>
</dbReference>
<organism evidence="20 21">
    <name type="scientific">Biomphalaria glabrata</name>
    <name type="common">Bloodfluke planorb</name>
    <name type="synonym">Freshwater snail</name>
    <dbReference type="NCBI Taxonomy" id="6526"/>
    <lineage>
        <taxon>Eukaryota</taxon>
        <taxon>Metazoa</taxon>
        <taxon>Spiralia</taxon>
        <taxon>Lophotrochozoa</taxon>
        <taxon>Mollusca</taxon>
        <taxon>Gastropoda</taxon>
        <taxon>Heterobranchia</taxon>
        <taxon>Euthyneura</taxon>
        <taxon>Panpulmonata</taxon>
        <taxon>Hygrophila</taxon>
        <taxon>Lymnaeoidea</taxon>
        <taxon>Planorbidae</taxon>
        <taxon>Biomphalaria</taxon>
    </lineage>
</organism>
<evidence type="ECO:0000313" key="23">
    <source>
        <dbReference type="RefSeq" id="XP_055865584.1"/>
    </source>
</evidence>
<evidence type="ECO:0000256" key="2">
    <source>
        <dbReference type="ARBA" id="ARBA00005189"/>
    </source>
</evidence>
<dbReference type="KEGG" id="bgt:106055155"/>
<evidence type="ECO:0000256" key="7">
    <source>
        <dbReference type="ARBA" id="ARBA00023136"/>
    </source>
</evidence>
<evidence type="ECO:0000256" key="11">
    <source>
        <dbReference type="ARBA" id="ARBA00024224"/>
    </source>
</evidence>
<keyword evidence="4" id="KW-0378">Hydrolase</keyword>
<dbReference type="GO" id="GO:0008962">
    <property type="term" value="F:phosphatidylglycerophosphatase activity"/>
    <property type="evidence" value="ECO:0007669"/>
    <property type="project" value="UniProtKB-EC"/>
</dbReference>
<dbReference type="FunFam" id="3.90.190.10:FF:000060">
    <property type="entry name" value="Phosphatidylglycerophosphatase and protein-tyrosine phosphatase 1"/>
    <property type="match status" value="1"/>
</dbReference>
<name>A0A182YX79_BIOGL</name>
<reference evidence="23" key="4">
    <citation type="submission" date="2025-04" db="UniProtKB">
        <authorList>
            <consortium name="RefSeq"/>
        </authorList>
    </citation>
    <scope>IDENTIFICATION</scope>
</reference>
<accession>A0A182YX79</accession>
<dbReference type="InterPro" id="IPR044596">
    <property type="entry name" value="PTPMT1-like"/>
</dbReference>
<dbReference type="EnsemblMetazoa" id="BGLB001487-RB">
    <property type="protein sequence ID" value="BGLB001487-PB"/>
    <property type="gene ID" value="BGLB001487"/>
</dbReference>
<dbReference type="InterPro" id="IPR042165">
    <property type="entry name" value="PTPMT1"/>
</dbReference>
<evidence type="ECO:0000313" key="22">
    <source>
        <dbReference type="Proteomes" id="UP001165740"/>
    </source>
</evidence>
<dbReference type="CDD" id="cd14524">
    <property type="entry name" value="PTPMT1"/>
    <property type="match status" value="1"/>
</dbReference>
<dbReference type="EnsemblMetazoa" id="BGLB001487-RG">
    <property type="protein sequence ID" value="BGLB001487-PG"/>
    <property type="gene ID" value="BGLB001487"/>
</dbReference>
<dbReference type="OrthoDB" id="273181at2759"/>
<comment type="catalytic activity">
    <reaction evidence="16">
        <text>1,2-dioctanoyl-sn-glycero-3-phospho-(1D-myo-inositol-5-phosphate) + H2O = 1,2-dioctanoyl-sn-glycero-3-phospho-(1D-myo-inositol) + phosphate</text>
        <dbReference type="Rhea" id="RHEA:42308"/>
        <dbReference type="ChEBI" id="CHEBI:15377"/>
        <dbReference type="ChEBI" id="CHEBI:43474"/>
        <dbReference type="ChEBI" id="CHEBI:65221"/>
        <dbReference type="ChEBI" id="CHEBI:78911"/>
    </reaction>
    <physiologicalReaction direction="left-to-right" evidence="16">
        <dbReference type="Rhea" id="RHEA:42309"/>
    </physiologicalReaction>
</comment>
<comment type="catalytic activity">
    <reaction evidence="12">
        <text>a 1,2-diacyl-sn-glycero-3-phospho-(1'-sn-glycero-3'-phosphate) + H2O = a 1,2-diacyl-sn-glycero-3-phospho-(1'-sn-glycerol) + phosphate</text>
        <dbReference type="Rhea" id="RHEA:33751"/>
        <dbReference type="ChEBI" id="CHEBI:15377"/>
        <dbReference type="ChEBI" id="CHEBI:43474"/>
        <dbReference type="ChEBI" id="CHEBI:60110"/>
        <dbReference type="ChEBI" id="CHEBI:64716"/>
        <dbReference type="EC" id="3.1.3.27"/>
    </reaction>
    <physiologicalReaction direction="left-to-right" evidence="12">
        <dbReference type="Rhea" id="RHEA:33752"/>
    </physiologicalReaction>
</comment>
<keyword evidence="6" id="KW-0443">Lipid metabolism</keyword>
<protein>
    <recommendedName>
        <fullName evidence="17">Phosphatidylglycerophosphatase and protein-tyrosine phosphatase 1</fullName>
        <ecNumber evidence="11">3.1.3.27</ecNumber>
    </recommendedName>
</protein>
<dbReference type="InterPro" id="IPR029021">
    <property type="entry name" value="Prot-tyrosine_phosphatase-like"/>
</dbReference>
<keyword evidence="22" id="KW-1185">Reference proteome</keyword>
<evidence type="ECO:0000256" key="12">
    <source>
        <dbReference type="ARBA" id="ARBA00050944"/>
    </source>
</evidence>
<dbReference type="SUPFAM" id="SSF52799">
    <property type="entry name" value="(Phosphotyrosine protein) phosphatases II"/>
    <property type="match status" value="1"/>
</dbReference>
<evidence type="ECO:0000256" key="3">
    <source>
        <dbReference type="ARBA" id="ARBA00022516"/>
    </source>
</evidence>
<evidence type="ECO:0000256" key="9">
    <source>
        <dbReference type="ARBA" id="ARBA00023264"/>
    </source>
</evidence>
<dbReference type="VEuPathDB" id="VectorBase:BGLAX_040494"/>
<sequence>MLARILFYPSLAYNYCMTKVSSRTWYNRIDSTVILGALPLKCIAQQLMEEEKIKGIVSLNEDYELKYLTFTTEELKTLGIEHLRLSTVDFTGTPTQEKLVLGVQFLNKHRELGQSVYVHCKAGRTRSTTLVVCYLMQLHKWKPQEAVDFIKSKRPHILLRDKQLKSIEDYNNSFIDS</sequence>
<dbReference type="PROSITE" id="PS50054">
    <property type="entry name" value="TYR_PHOSPHATASE_DUAL"/>
    <property type="match status" value="1"/>
</dbReference>
<dbReference type="AlphaFoldDB" id="A0A182YX79"/>
<evidence type="ECO:0000256" key="17">
    <source>
        <dbReference type="ARBA" id="ARBA00069309"/>
    </source>
</evidence>
<evidence type="ECO:0000256" key="10">
    <source>
        <dbReference type="ARBA" id="ARBA00024192"/>
    </source>
</evidence>
<evidence type="ECO:0000256" key="15">
    <source>
        <dbReference type="ARBA" id="ARBA00052632"/>
    </source>
</evidence>
<comment type="subcellular location">
    <subcellularLocation>
        <location evidence="1">Membrane</location>
    </subcellularLocation>
</comment>
<evidence type="ECO:0000259" key="19">
    <source>
        <dbReference type="PROSITE" id="PS50056"/>
    </source>
</evidence>
<dbReference type="EnsemblMetazoa" id="BGLB001487-RC">
    <property type="protein sequence ID" value="BGLB001487-PC"/>
    <property type="gene ID" value="BGLB001487"/>
</dbReference>
<dbReference type="Pfam" id="PF00782">
    <property type="entry name" value="DSPc"/>
    <property type="match status" value="1"/>
</dbReference>
<evidence type="ECO:0000256" key="14">
    <source>
        <dbReference type="ARBA" id="ARBA00052505"/>
    </source>
</evidence>
<dbReference type="EnsemblMetazoa" id="BGLB001487-RD">
    <property type="protein sequence ID" value="BGLB001487-PD"/>
    <property type="gene ID" value="BGLB001487"/>
</dbReference>
<evidence type="ECO:0000256" key="4">
    <source>
        <dbReference type="ARBA" id="ARBA00022801"/>
    </source>
</evidence>
<dbReference type="EC" id="3.1.3.27" evidence="11"/>
<keyword evidence="9" id="KW-1208">Phospholipid metabolism</keyword>
<evidence type="ECO:0000259" key="18">
    <source>
        <dbReference type="PROSITE" id="PS50054"/>
    </source>
</evidence>
<evidence type="ECO:0000313" key="20">
    <source>
        <dbReference type="EnsemblMetazoa" id="BGLB001487-PA"/>
    </source>
</evidence>
<dbReference type="PANTHER" id="PTHR46712">
    <property type="entry name" value="PHOSPHATIDYLGLYCEROPHOSPHATASE AND PROTEIN-TYROSINE PHOSPHATASE 1"/>
    <property type="match status" value="1"/>
</dbReference>
<feature type="domain" description="Tyrosine specific protein phosphatases" evidence="19">
    <location>
        <begin position="97"/>
        <end position="165"/>
    </location>
</feature>
<dbReference type="EnsemblMetazoa" id="BGLB001487-RF">
    <property type="protein sequence ID" value="BGLB001487-PF"/>
    <property type="gene ID" value="BGLB001487"/>
</dbReference>
<keyword evidence="3" id="KW-0444">Lipid biosynthesis</keyword>
<dbReference type="InterPro" id="IPR000340">
    <property type="entry name" value="Dual-sp_phosphatase_cat-dom"/>
</dbReference>